<sequence length="112" mass="13167">MKRTVKKQFWFSKVEAQDLKKKAKKACLTEAALIRLLLRGYEPREKPDERFYDAMRELSAIGNNINQLAIKANALGFVDSQMLKNEALRWHKFQAAIEREFLRPEKSGLKWQ</sequence>
<comment type="caution">
    <text evidence="1">The sequence shown here is derived from an EMBL/GenBank/DDBJ whole genome shotgun (WGS) entry which is preliminary data.</text>
</comment>
<protein>
    <submittedName>
        <fullName evidence="1">MobC family plasmid mobilization relaxosome protein</fullName>
    </submittedName>
</protein>
<dbReference type="InterPro" id="IPR053842">
    <property type="entry name" value="NikA-like"/>
</dbReference>
<organism evidence="1 2">
    <name type="scientific">Brotocaccenecus cirricatena</name>
    <dbReference type="NCBI Taxonomy" id="3064195"/>
    <lineage>
        <taxon>Bacteria</taxon>
        <taxon>Bacillati</taxon>
        <taxon>Bacillota</taxon>
        <taxon>Clostridia</taxon>
        <taxon>Eubacteriales</taxon>
        <taxon>Oscillospiraceae</taxon>
        <taxon>Brotocaccenecus</taxon>
    </lineage>
</organism>
<reference evidence="1" key="1">
    <citation type="submission" date="2021-10" db="EMBL/GenBank/DDBJ databases">
        <title>Anaerobic single-cell dispensing facilitates the cultivation of human gut bacteria.</title>
        <authorList>
            <person name="Afrizal A."/>
        </authorList>
    </citation>
    <scope>NUCLEOTIDE SEQUENCE</scope>
    <source>
        <strain evidence="1">CLA-AA-H272</strain>
    </source>
</reference>
<proteinExistence type="predicted"/>
<evidence type="ECO:0000313" key="2">
    <source>
        <dbReference type="Proteomes" id="UP001199319"/>
    </source>
</evidence>
<dbReference type="RefSeq" id="WP_118670919.1">
    <property type="nucleotide sequence ID" value="NZ_JAJEPW010000001.1"/>
</dbReference>
<name>A0AAE3ABG1_9FIRM</name>
<gene>
    <name evidence="1" type="ORF">LKD37_00250</name>
</gene>
<accession>A0AAE3ABG1</accession>
<evidence type="ECO:0000313" key="1">
    <source>
        <dbReference type="EMBL" id="MCC2127962.1"/>
    </source>
</evidence>
<dbReference type="EMBL" id="JAJEPW010000001">
    <property type="protein sequence ID" value="MCC2127962.1"/>
    <property type="molecule type" value="Genomic_DNA"/>
</dbReference>
<dbReference type="Pfam" id="PF21983">
    <property type="entry name" value="NikA-like"/>
    <property type="match status" value="1"/>
</dbReference>
<dbReference type="Proteomes" id="UP001199319">
    <property type="component" value="Unassembled WGS sequence"/>
</dbReference>
<dbReference type="AlphaFoldDB" id="A0AAE3ABG1"/>
<keyword evidence="2" id="KW-1185">Reference proteome</keyword>